<keyword evidence="3" id="KW-1185">Reference proteome</keyword>
<gene>
    <name evidence="2" type="ORF">EDD54_1288</name>
</gene>
<protein>
    <submittedName>
        <fullName evidence="2">Uncharacterized protein</fullName>
    </submittedName>
</protein>
<accession>A0A4R6RLI8</accession>
<comment type="caution">
    <text evidence="2">The sequence shown here is derived from an EMBL/GenBank/DDBJ whole genome shotgun (WGS) entry which is preliminary data.</text>
</comment>
<evidence type="ECO:0000313" key="2">
    <source>
        <dbReference type="EMBL" id="TDP87394.1"/>
    </source>
</evidence>
<dbReference type="EMBL" id="SNXY01000006">
    <property type="protein sequence ID" value="TDP87394.1"/>
    <property type="molecule type" value="Genomic_DNA"/>
</dbReference>
<feature type="chain" id="PRO_5020933335" evidence="1">
    <location>
        <begin position="21"/>
        <end position="318"/>
    </location>
</feature>
<keyword evidence="1" id="KW-0732">Signal</keyword>
<feature type="signal peptide" evidence="1">
    <location>
        <begin position="1"/>
        <end position="20"/>
    </location>
</feature>
<dbReference type="RefSeq" id="WP_126535497.1">
    <property type="nucleotide sequence ID" value="NZ_BSPM01000008.1"/>
</dbReference>
<proteinExistence type="predicted"/>
<reference evidence="2 3" key="1">
    <citation type="submission" date="2019-03" db="EMBL/GenBank/DDBJ databases">
        <title>Genomic Encyclopedia of Type Strains, Phase IV (KMG-IV): sequencing the most valuable type-strain genomes for metagenomic binning, comparative biology and taxonomic classification.</title>
        <authorList>
            <person name="Goeker M."/>
        </authorList>
    </citation>
    <scope>NUCLEOTIDE SEQUENCE [LARGE SCALE GENOMIC DNA]</scope>
    <source>
        <strain evidence="2 3">DSM 102969</strain>
    </source>
</reference>
<dbReference type="AlphaFoldDB" id="A0A4R6RLI8"/>
<sequence>MRPFRAAAAVLLLSVATAAAAPTSSPVPGTNCPNFPADSWWHADVSKLPVHRSSARWMANMSPSRRLHPDFGPSYGEQPVPYGIPITVVASSHPKVSVTFDYADESDRIRYPLGSDTKVEGGQWVEGDRHTIVVDKGTCRVYETWATSRRGGRWFAGSGASWLLKSNALRPDGWTSADAAGLPILPGLLRYDEVARRRIDHAVRFTTDVTDRAHLWPARHDAGSVSNAAFPPMGARFRLKASYRIDPALRADTRAVLAAFKRFGLVLADNGSPWFFQGTADTRWPEGLLDELKQVPASAFEAVDTSSLMRDPDSMRVK</sequence>
<dbReference type="Proteomes" id="UP000294547">
    <property type="component" value="Unassembled WGS sequence"/>
</dbReference>
<organism evidence="2 3">
    <name type="scientific">Oharaeibacter diazotrophicus</name>
    <dbReference type="NCBI Taxonomy" id="1920512"/>
    <lineage>
        <taxon>Bacteria</taxon>
        <taxon>Pseudomonadati</taxon>
        <taxon>Pseudomonadota</taxon>
        <taxon>Alphaproteobacteria</taxon>
        <taxon>Hyphomicrobiales</taxon>
        <taxon>Pleomorphomonadaceae</taxon>
        <taxon>Oharaeibacter</taxon>
    </lineage>
</organism>
<evidence type="ECO:0000313" key="3">
    <source>
        <dbReference type="Proteomes" id="UP000294547"/>
    </source>
</evidence>
<evidence type="ECO:0000256" key="1">
    <source>
        <dbReference type="SAM" id="SignalP"/>
    </source>
</evidence>
<dbReference type="OrthoDB" id="8771597at2"/>
<name>A0A4R6RLI8_9HYPH</name>